<dbReference type="InterPro" id="IPR016164">
    <property type="entry name" value="FAD-linked_Oxase-like_C"/>
</dbReference>
<accession>A0A0W0Z8N0</accession>
<dbReference type="GO" id="GO:0051607">
    <property type="term" value="P:defense response to virus"/>
    <property type="evidence" value="ECO:0007669"/>
    <property type="project" value="UniProtKB-KW"/>
</dbReference>
<reference evidence="11 12" key="1">
    <citation type="submission" date="2015-11" db="EMBL/GenBank/DDBJ databases">
        <title>Genomic analysis of 38 Legionella species identifies large and diverse effector repertoires.</title>
        <authorList>
            <person name="Burstein D."/>
            <person name="Amaro F."/>
            <person name="Zusman T."/>
            <person name="Lifshitz Z."/>
            <person name="Cohen O."/>
            <person name="Gilbert J.A."/>
            <person name="Pupko T."/>
            <person name="Shuman H.A."/>
            <person name="Segal G."/>
        </authorList>
    </citation>
    <scope>NUCLEOTIDE SEQUENCE [LARGE SCALE GENOMIC DNA]</scope>
    <source>
        <strain evidence="11 12">ATCC 49655</strain>
    </source>
</reference>
<keyword evidence="1" id="KW-0285">Flavoprotein</keyword>
<dbReference type="SUPFAM" id="SSF55103">
    <property type="entry name" value="FAD-linked oxidases, C-terminal domain"/>
    <property type="match status" value="1"/>
</dbReference>
<dbReference type="GO" id="GO:0046872">
    <property type="term" value="F:metal ion binding"/>
    <property type="evidence" value="ECO:0007669"/>
    <property type="project" value="UniProtKB-KW"/>
</dbReference>
<keyword evidence="10" id="KW-0175">Coiled coil</keyword>
<dbReference type="GO" id="GO:0003677">
    <property type="term" value="F:DNA binding"/>
    <property type="evidence" value="ECO:0007669"/>
    <property type="project" value="UniProtKB-KW"/>
</dbReference>
<evidence type="ECO:0000256" key="4">
    <source>
        <dbReference type="ARBA" id="ARBA00022759"/>
    </source>
</evidence>
<dbReference type="Pfam" id="PF01867">
    <property type="entry name" value="Cas_Cas1"/>
    <property type="match status" value="1"/>
</dbReference>
<keyword evidence="2" id="KW-0540">Nuclease</keyword>
<sequence length="532" mass="62157">MEILTDLKAILHSKRANIYYLEKCRVMQKDGRVLYLTEAKDENQYWNIPIANTTCLLLGNGTSITQAAMRMLAQAGVLVGFSGGGGTPLLMANEIEWFTPQSEYRPTEYMQGWMKFWFDDQKRLFAAKQFQISRIEYLKTHWKKSRDLAAEGFNYNDLERELSNCETKIKAAKEVYHLLQAEAELTKQLYKYAANRTQYGKFNREREAQDKANTFLNHGNYLAYGLAATTLWVLASRDENPDIFFSAIGGYGGIGVIIEATLFLSDNTPVEKIAETIKRTDYKDYFLNNIRGAQNTVFHNADLYPPDFEYVNAITWFKTNKAVTVKDRLAPQNRPSAYQEFLLSWISEKSSGKYFRQYIYDPYKNKGSIVEWRNYEASYDVNSIEPKSRQKSTYVLQEYFIPIDHFDRFAEKMIAILKSYNVKVLNISIRHALPDHESWLSWSRTEVFSFVIYYKQGVTALDEAYVRTWTSRLIDAALEEGGTYYLPYQIIATPQQFLKAYPKAPEFFEIKNKMDPEYKFRNKLFDKYYQQE</sequence>
<evidence type="ECO:0000313" key="12">
    <source>
        <dbReference type="Proteomes" id="UP000054600"/>
    </source>
</evidence>
<feature type="coiled-coil region" evidence="10">
    <location>
        <begin position="155"/>
        <end position="182"/>
    </location>
</feature>
<dbReference type="NCBIfam" id="TIGR03637">
    <property type="entry name" value="cas1_YPEST"/>
    <property type="match status" value="1"/>
</dbReference>
<dbReference type="InterPro" id="IPR042211">
    <property type="entry name" value="CRISPR-assoc_Cas1_N"/>
</dbReference>
<dbReference type="EC" id="3.1.-.-" evidence="11"/>
<gene>
    <name evidence="11" type="primary">cas1</name>
    <name evidence="11" type="ORF">Lsha_0258</name>
</gene>
<dbReference type="eggNOG" id="COG0277">
    <property type="taxonomic scope" value="Bacteria"/>
</dbReference>
<keyword evidence="9" id="KW-0238">DNA-binding</keyword>
<evidence type="ECO:0000256" key="5">
    <source>
        <dbReference type="ARBA" id="ARBA00022801"/>
    </source>
</evidence>
<proteinExistence type="predicted"/>
<dbReference type="Gene3D" id="1.20.120.920">
    <property type="entry name" value="CRISPR-associated endonuclease Cas1, C-terminal domain"/>
    <property type="match status" value="1"/>
</dbReference>
<dbReference type="GO" id="GO:0050660">
    <property type="term" value="F:flavin adenine dinucleotide binding"/>
    <property type="evidence" value="ECO:0007669"/>
    <property type="project" value="InterPro"/>
</dbReference>
<dbReference type="GO" id="GO:0016787">
    <property type="term" value="F:hydrolase activity"/>
    <property type="evidence" value="ECO:0007669"/>
    <property type="project" value="UniProtKB-KW"/>
</dbReference>
<dbReference type="RefSeq" id="WP_018576282.1">
    <property type="nucleotide sequence ID" value="NZ_KB892384.1"/>
</dbReference>
<dbReference type="PATRIC" id="fig|1122169.6.peg.285"/>
<evidence type="ECO:0000256" key="6">
    <source>
        <dbReference type="ARBA" id="ARBA00022827"/>
    </source>
</evidence>
<keyword evidence="3" id="KW-0479">Metal-binding</keyword>
<keyword evidence="7" id="KW-0460">Magnesium</keyword>
<dbReference type="InterPro" id="IPR042206">
    <property type="entry name" value="CRISPR-assoc_Cas1_C"/>
</dbReference>
<evidence type="ECO:0000313" key="11">
    <source>
        <dbReference type="EMBL" id="KTD65441.1"/>
    </source>
</evidence>
<evidence type="ECO:0000256" key="2">
    <source>
        <dbReference type="ARBA" id="ARBA00022722"/>
    </source>
</evidence>
<dbReference type="Proteomes" id="UP000054600">
    <property type="component" value="Unassembled WGS sequence"/>
</dbReference>
<dbReference type="AlphaFoldDB" id="A0A0W0Z8N0"/>
<name>A0A0W0Z8N0_9GAMM</name>
<dbReference type="GO" id="GO:0004520">
    <property type="term" value="F:DNA endonuclease activity"/>
    <property type="evidence" value="ECO:0007669"/>
    <property type="project" value="InterPro"/>
</dbReference>
<keyword evidence="6" id="KW-0274">FAD</keyword>
<dbReference type="EMBL" id="LNYW01000011">
    <property type="protein sequence ID" value="KTD65441.1"/>
    <property type="molecule type" value="Genomic_DNA"/>
</dbReference>
<evidence type="ECO:0000256" key="1">
    <source>
        <dbReference type="ARBA" id="ARBA00022630"/>
    </source>
</evidence>
<organism evidence="11 12">
    <name type="scientific">Legionella shakespearei DSM 23087</name>
    <dbReference type="NCBI Taxonomy" id="1122169"/>
    <lineage>
        <taxon>Bacteria</taxon>
        <taxon>Pseudomonadati</taxon>
        <taxon>Pseudomonadota</taxon>
        <taxon>Gammaproteobacteria</taxon>
        <taxon>Legionellales</taxon>
        <taxon>Legionellaceae</taxon>
        <taxon>Legionella</taxon>
    </lineage>
</organism>
<dbReference type="eggNOG" id="COG1518">
    <property type="taxonomic scope" value="Bacteria"/>
</dbReference>
<keyword evidence="4 11" id="KW-0255">Endonuclease</keyword>
<dbReference type="NCBIfam" id="TIGR00287">
    <property type="entry name" value="cas1"/>
    <property type="match status" value="1"/>
</dbReference>
<keyword evidence="12" id="KW-1185">Reference proteome</keyword>
<keyword evidence="8" id="KW-0051">Antiviral defense</keyword>
<dbReference type="InterPro" id="IPR019857">
    <property type="entry name" value="CRISPR-assoc_Cas1_YPEST-subtyp"/>
</dbReference>
<evidence type="ECO:0000256" key="3">
    <source>
        <dbReference type="ARBA" id="ARBA00022723"/>
    </source>
</evidence>
<dbReference type="STRING" id="1122169.Lsha_0258"/>
<dbReference type="Gene3D" id="3.100.10.20">
    <property type="entry name" value="CRISPR-associated endonuclease Cas1, N-terminal domain"/>
    <property type="match status" value="1"/>
</dbReference>
<evidence type="ECO:0000256" key="9">
    <source>
        <dbReference type="ARBA" id="ARBA00023125"/>
    </source>
</evidence>
<dbReference type="InterPro" id="IPR002729">
    <property type="entry name" value="CRISPR-assoc_Cas1"/>
</dbReference>
<evidence type="ECO:0000256" key="8">
    <source>
        <dbReference type="ARBA" id="ARBA00023118"/>
    </source>
</evidence>
<protein>
    <submittedName>
        <fullName evidence="11">CRISPR-associated endonuclease Cas1</fullName>
        <ecNumber evidence="11">3.1.-.-</ecNumber>
    </submittedName>
</protein>
<evidence type="ECO:0000256" key="7">
    <source>
        <dbReference type="ARBA" id="ARBA00022842"/>
    </source>
</evidence>
<evidence type="ECO:0000256" key="10">
    <source>
        <dbReference type="SAM" id="Coils"/>
    </source>
</evidence>
<keyword evidence="5 11" id="KW-0378">Hydrolase</keyword>
<comment type="caution">
    <text evidence="11">The sequence shown here is derived from an EMBL/GenBank/DDBJ whole genome shotgun (WGS) entry which is preliminary data.</text>
</comment>
<dbReference type="GO" id="GO:0043571">
    <property type="term" value="P:maintenance of CRISPR repeat elements"/>
    <property type="evidence" value="ECO:0007669"/>
    <property type="project" value="InterPro"/>
</dbReference>